<dbReference type="KEGG" id="lmb:C9I47_2109"/>
<proteinExistence type="predicted"/>
<reference evidence="1 3" key="1">
    <citation type="submission" date="2018-05" db="EMBL/GenBank/DDBJ databases">
        <title>The complete genome of Lysobacter maris HZ9B, a marine bacterium antagonistic against terrestrial plant pathogens.</title>
        <authorList>
            <person name="Zhang X.-Q."/>
        </authorList>
    </citation>
    <scope>NUCLEOTIDE SEQUENCE [LARGE SCALE GENOMIC DNA]</scope>
    <source>
        <strain evidence="1 3">HZ9B</strain>
    </source>
</reference>
<name>A0A2U9T896_9GAMM</name>
<sequence>MSNRWQHKIVAVAYKLFNDQTERVQQELDKHGQQGWELVTVIQSSTTHEIRLFFKKPV</sequence>
<dbReference type="AlphaFoldDB" id="A0A2U9T896"/>
<dbReference type="Pfam" id="PF13783">
    <property type="entry name" value="DUF4177"/>
    <property type="match status" value="1"/>
</dbReference>
<protein>
    <submittedName>
        <fullName evidence="2">DUF4177 domain-containing protein</fullName>
    </submittedName>
</protein>
<organism evidence="1 3">
    <name type="scientific">Marilutibacter maris</name>
    <dbReference type="NCBI Taxonomy" id="1605891"/>
    <lineage>
        <taxon>Bacteria</taxon>
        <taxon>Pseudomonadati</taxon>
        <taxon>Pseudomonadota</taxon>
        <taxon>Gammaproteobacteria</taxon>
        <taxon>Lysobacterales</taxon>
        <taxon>Lysobacteraceae</taxon>
        <taxon>Marilutibacter</taxon>
    </lineage>
</organism>
<keyword evidence="3" id="KW-1185">Reference proteome</keyword>
<dbReference type="InterPro" id="IPR025234">
    <property type="entry name" value="YjzH-like"/>
</dbReference>
<dbReference type="OrthoDB" id="9799495at2"/>
<dbReference type="EMBL" id="CP029843">
    <property type="protein sequence ID" value="AWV07792.1"/>
    <property type="molecule type" value="Genomic_DNA"/>
</dbReference>
<evidence type="ECO:0000313" key="1">
    <source>
        <dbReference type="EMBL" id="AWV07792.1"/>
    </source>
</evidence>
<evidence type="ECO:0000313" key="2">
    <source>
        <dbReference type="EMBL" id="KAB8198599.1"/>
    </source>
</evidence>
<dbReference type="EMBL" id="VICD02000007">
    <property type="protein sequence ID" value="KAB8198599.1"/>
    <property type="molecule type" value="Genomic_DNA"/>
</dbReference>
<dbReference type="RefSeq" id="WP_111266876.1">
    <property type="nucleotide sequence ID" value="NZ_CP029843.1"/>
</dbReference>
<evidence type="ECO:0000313" key="3">
    <source>
        <dbReference type="Proteomes" id="UP000249447"/>
    </source>
</evidence>
<evidence type="ECO:0000313" key="4">
    <source>
        <dbReference type="Proteomes" id="UP000320431"/>
    </source>
</evidence>
<accession>A0A2U9T896</accession>
<dbReference type="Proteomes" id="UP000320431">
    <property type="component" value="Unassembled WGS sequence"/>
</dbReference>
<gene>
    <name evidence="1" type="ORF">C9I47_2109</name>
    <name evidence="2" type="ORF">FKV24_001045</name>
</gene>
<reference evidence="2 4" key="2">
    <citation type="submission" date="2019-10" db="EMBL/GenBank/DDBJ databases">
        <title>Lysobacter alkalisoli sp. nov., isolated from saline-alkaline soil.</title>
        <authorList>
            <person name="Sun J.-Q."/>
        </authorList>
    </citation>
    <scope>NUCLEOTIDE SEQUENCE [LARGE SCALE GENOMIC DNA]</scope>
    <source>
        <strain evidence="2 4">KCTC 42381</strain>
    </source>
</reference>
<dbReference type="Proteomes" id="UP000249447">
    <property type="component" value="Chromosome"/>
</dbReference>